<dbReference type="CDD" id="cd11301">
    <property type="entry name" value="Fut1_Fut2_like"/>
    <property type="match status" value="1"/>
</dbReference>
<organism evidence="3 4">
    <name type="scientific">Larkinella bovis</name>
    <dbReference type="NCBI Taxonomy" id="683041"/>
    <lineage>
        <taxon>Bacteria</taxon>
        <taxon>Pseudomonadati</taxon>
        <taxon>Bacteroidota</taxon>
        <taxon>Cytophagia</taxon>
        <taxon>Cytophagales</taxon>
        <taxon>Spirosomataceae</taxon>
        <taxon>Larkinella</taxon>
    </lineage>
</organism>
<dbReference type="PANTHER" id="PTHR11927">
    <property type="entry name" value="GALACTOSIDE 2-L-FUCOSYLTRANSFERASE"/>
    <property type="match status" value="1"/>
</dbReference>
<dbReference type="Proteomes" id="UP001596106">
    <property type="component" value="Unassembled WGS sequence"/>
</dbReference>
<reference evidence="4" key="1">
    <citation type="journal article" date="2019" name="Int. J. Syst. Evol. Microbiol.">
        <title>The Global Catalogue of Microorganisms (GCM) 10K type strain sequencing project: providing services to taxonomists for standard genome sequencing and annotation.</title>
        <authorList>
            <consortium name="The Broad Institute Genomics Platform"/>
            <consortium name="The Broad Institute Genome Sequencing Center for Infectious Disease"/>
            <person name="Wu L."/>
            <person name="Ma J."/>
        </authorList>
    </citation>
    <scope>NUCLEOTIDE SEQUENCE [LARGE SCALE GENOMIC DNA]</scope>
    <source>
        <strain evidence="4">CCUG 55250</strain>
    </source>
</reference>
<evidence type="ECO:0000256" key="1">
    <source>
        <dbReference type="ARBA" id="ARBA00022676"/>
    </source>
</evidence>
<dbReference type="RefSeq" id="WP_379847056.1">
    <property type="nucleotide sequence ID" value="NZ_JBHSMA010000004.1"/>
</dbReference>
<dbReference type="InterPro" id="IPR002516">
    <property type="entry name" value="Glyco_trans_11"/>
</dbReference>
<dbReference type="PANTHER" id="PTHR11927:SF9">
    <property type="entry name" value="L-FUCOSYLTRANSFERASE"/>
    <property type="match status" value="1"/>
</dbReference>
<sequence>MVISSLMGGLGNQLFQYAFGLRMAHERQTELKLSTVILESRLLARLRKYTLRPYELDVFDLQTPLTSFSETTTGFLKAVAGYRGSVFLPENSNVQSRLTTIPSSAPVVFCWGYWQSETWFQPIAPALRDKLRFQKPLSVASQRYADAIHRAATPVFIHVRRGDYITNPNAREVHGFAGETYYRNAIAHLREQLEGIHFFAFSDDMAWVKARLGPVLKTVTYVEGNTGTDSWQDLYLMSLCPHAIVANSSFSWWGAWLHSAPKRTVVAPRQWFASSVPSARIVVPQQWTLL</sequence>
<dbReference type="Pfam" id="PF01531">
    <property type="entry name" value="Glyco_transf_11"/>
    <property type="match status" value="1"/>
</dbReference>
<dbReference type="EMBL" id="JBHSMA010000004">
    <property type="protein sequence ID" value="MFC5410893.1"/>
    <property type="molecule type" value="Genomic_DNA"/>
</dbReference>
<accession>A0ABW0IBU5</accession>
<name>A0ABW0IBU5_9BACT</name>
<comment type="caution">
    <text evidence="3">The sequence shown here is derived from an EMBL/GenBank/DDBJ whole genome shotgun (WGS) entry which is preliminary data.</text>
</comment>
<gene>
    <name evidence="3" type="ORF">ACFPMF_16355</name>
</gene>
<evidence type="ECO:0000256" key="2">
    <source>
        <dbReference type="ARBA" id="ARBA00022679"/>
    </source>
</evidence>
<evidence type="ECO:0000313" key="3">
    <source>
        <dbReference type="EMBL" id="MFC5410893.1"/>
    </source>
</evidence>
<keyword evidence="2" id="KW-0808">Transferase</keyword>
<proteinExistence type="predicted"/>
<evidence type="ECO:0000313" key="4">
    <source>
        <dbReference type="Proteomes" id="UP001596106"/>
    </source>
</evidence>
<keyword evidence="1" id="KW-0328">Glycosyltransferase</keyword>
<keyword evidence="4" id="KW-1185">Reference proteome</keyword>
<protein>
    <submittedName>
        <fullName evidence="3">Alpha-1,2-fucosyltransferase</fullName>
    </submittedName>
</protein>